<dbReference type="AlphaFoldDB" id="A0A848KYG4"/>
<gene>
    <name evidence="2" type="ORF">HH308_21110</name>
</gene>
<keyword evidence="3" id="KW-1185">Reference proteome</keyword>
<evidence type="ECO:0000259" key="1">
    <source>
        <dbReference type="Pfam" id="PF07992"/>
    </source>
</evidence>
<accession>A0A848KYG4</accession>
<name>A0A848KYG4_9ACTN</name>
<dbReference type="Proteomes" id="UP000550729">
    <property type="component" value="Unassembled WGS sequence"/>
</dbReference>
<comment type="caution">
    <text evidence="2">The sequence shown here is derived from an EMBL/GenBank/DDBJ whole genome shotgun (WGS) entry which is preliminary data.</text>
</comment>
<organism evidence="2 3">
    <name type="scientific">Gordonia asplenii</name>
    <dbReference type="NCBI Taxonomy" id="2725283"/>
    <lineage>
        <taxon>Bacteria</taxon>
        <taxon>Bacillati</taxon>
        <taxon>Actinomycetota</taxon>
        <taxon>Actinomycetes</taxon>
        <taxon>Mycobacteriales</taxon>
        <taxon>Gordoniaceae</taxon>
        <taxon>Gordonia</taxon>
    </lineage>
</organism>
<evidence type="ECO:0000313" key="2">
    <source>
        <dbReference type="EMBL" id="NMO03720.1"/>
    </source>
</evidence>
<dbReference type="EMBL" id="JABBNB010000026">
    <property type="protein sequence ID" value="NMO03720.1"/>
    <property type="molecule type" value="Genomic_DNA"/>
</dbReference>
<proteinExistence type="predicted"/>
<evidence type="ECO:0000313" key="3">
    <source>
        <dbReference type="Proteomes" id="UP000550729"/>
    </source>
</evidence>
<dbReference type="PRINTS" id="PR00411">
    <property type="entry name" value="PNDRDTASEI"/>
</dbReference>
<dbReference type="SUPFAM" id="SSF51905">
    <property type="entry name" value="FAD/NAD(P)-binding domain"/>
    <property type="match status" value="2"/>
</dbReference>
<dbReference type="Pfam" id="PF07992">
    <property type="entry name" value="Pyr_redox_2"/>
    <property type="match status" value="1"/>
</dbReference>
<feature type="domain" description="FAD/NAD(P)-binding" evidence="1">
    <location>
        <begin position="154"/>
        <end position="360"/>
    </location>
</feature>
<dbReference type="Gene3D" id="3.50.50.60">
    <property type="entry name" value="FAD/NAD(P)-binding domain"/>
    <property type="match status" value="2"/>
</dbReference>
<dbReference type="PANTHER" id="PTHR42877">
    <property type="entry name" value="L-ORNITHINE N(5)-MONOOXYGENASE-RELATED"/>
    <property type="match status" value="1"/>
</dbReference>
<sequence length="664" mass="72145">MPQSSPFPNPTWGAQPAGAFTPSRDFTDAELDAALAHANLPILLGSLALLTADDRWISAPYLPSAPADLGDHDSGGFDDTVAGQIRAQAREVLLAWRAGTIAAPEAPPAPERVARILSVMLAEPIGAEYGPLVAEEMGLAPRHSEPAAASSTPFHVVIIGAGISGLAMAIRLGQAGIDYTIIDKNDAVGGTWHENTYPGCGVDTPSYLYALSFDPKPDWSNYFAPQEELDRYWNELAVRHGVEQHARLRTRVHVASYDEGSSQWSVSIGPTDGDEPTETLSADVVISAVGLLNQPSVPTLAGLDSFTGPALHTARWDDSVDLSGKRVGVIGTGASAMQFVPASAEVASQVTVFQRTPQWAMPHPLKGKAVDAASHFLNAHVPFYLAWYRSRLFWRMGDKVWKLLQVDPDYEHLGRAVNKGNDRLRAHLTAYIQHELAGRPDLLAKSLPDYPPYGKRLLIDAGWFATLTRDNVDLVTENIETITPRGVRTVDGTEHEVDILVLATGFKAVDVLASIEVKGRDGRDLHETWGAGDGRAYLGITVPGFPNFFCLYGPNTNTGHGGTVIAGTEMQIQHVTSLISTMIDRHLASVEVRADVHDAYNAELDAAMARTVWDYGGTTTYYRNDRGRIVTNSPWRYVDYWSRVHEPVESDFIVTIRESAAATS</sequence>
<dbReference type="InterPro" id="IPR051209">
    <property type="entry name" value="FAD-bind_Monooxygenase_sf"/>
</dbReference>
<reference evidence="2 3" key="1">
    <citation type="submission" date="2020-04" db="EMBL/GenBank/DDBJ databases">
        <title>Gordonia sp. nov. TBRC 11910.</title>
        <authorList>
            <person name="Suriyachadkun C."/>
        </authorList>
    </citation>
    <scope>NUCLEOTIDE SEQUENCE [LARGE SCALE GENOMIC DNA]</scope>
    <source>
        <strain evidence="2 3">TBRC 11910</strain>
    </source>
</reference>
<dbReference type="RefSeq" id="WP_170196227.1">
    <property type="nucleotide sequence ID" value="NZ_JABBNB010000026.1"/>
</dbReference>
<dbReference type="InterPro" id="IPR023753">
    <property type="entry name" value="FAD/NAD-binding_dom"/>
</dbReference>
<dbReference type="InterPro" id="IPR036188">
    <property type="entry name" value="FAD/NAD-bd_sf"/>
</dbReference>
<dbReference type="PANTHER" id="PTHR42877:SF4">
    <property type="entry name" value="FAD_NAD(P)-BINDING DOMAIN-CONTAINING PROTEIN-RELATED"/>
    <property type="match status" value="1"/>
</dbReference>
<protein>
    <submittedName>
        <fullName evidence="2">NAD(P)/FAD-dependent oxidoreductase</fullName>
    </submittedName>
</protein>
<dbReference type="GO" id="GO:0016491">
    <property type="term" value="F:oxidoreductase activity"/>
    <property type="evidence" value="ECO:0007669"/>
    <property type="project" value="InterPro"/>
</dbReference>